<comment type="caution">
    <text evidence="2">The sequence shown here is derived from an EMBL/GenBank/DDBJ whole genome shotgun (WGS) entry which is preliminary data.</text>
</comment>
<proteinExistence type="predicted"/>
<evidence type="ECO:0000313" key="2">
    <source>
        <dbReference type="EMBL" id="MCD7463726.1"/>
    </source>
</evidence>
<feature type="non-terminal residue" evidence="2">
    <location>
        <position position="1"/>
    </location>
</feature>
<keyword evidence="3" id="KW-1185">Reference proteome</keyword>
<dbReference type="EMBL" id="JACEIK010000910">
    <property type="protein sequence ID" value="MCD7463726.1"/>
    <property type="molecule type" value="Genomic_DNA"/>
</dbReference>
<name>A0ABS8SY50_DATST</name>
<feature type="compositionally biased region" description="Basic and acidic residues" evidence="1">
    <location>
        <begin position="61"/>
        <end position="72"/>
    </location>
</feature>
<organism evidence="2 3">
    <name type="scientific">Datura stramonium</name>
    <name type="common">Jimsonweed</name>
    <name type="synonym">Common thornapple</name>
    <dbReference type="NCBI Taxonomy" id="4076"/>
    <lineage>
        <taxon>Eukaryota</taxon>
        <taxon>Viridiplantae</taxon>
        <taxon>Streptophyta</taxon>
        <taxon>Embryophyta</taxon>
        <taxon>Tracheophyta</taxon>
        <taxon>Spermatophyta</taxon>
        <taxon>Magnoliopsida</taxon>
        <taxon>eudicotyledons</taxon>
        <taxon>Gunneridae</taxon>
        <taxon>Pentapetalae</taxon>
        <taxon>asterids</taxon>
        <taxon>lamiids</taxon>
        <taxon>Solanales</taxon>
        <taxon>Solanaceae</taxon>
        <taxon>Solanoideae</taxon>
        <taxon>Datureae</taxon>
        <taxon>Datura</taxon>
    </lineage>
</organism>
<gene>
    <name evidence="2" type="ORF">HAX54_051285</name>
</gene>
<accession>A0ABS8SY50</accession>
<reference evidence="2 3" key="1">
    <citation type="journal article" date="2021" name="BMC Genomics">
        <title>Datura genome reveals duplications of psychoactive alkaloid biosynthetic genes and high mutation rate following tissue culture.</title>
        <authorList>
            <person name="Rajewski A."/>
            <person name="Carter-House D."/>
            <person name="Stajich J."/>
            <person name="Litt A."/>
        </authorList>
    </citation>
    <scope>NUCLEOTIDE SEQUENCE [LARGE SCALE GENOMIC DNA]</scope>
    <source>
        <strain evidence="2">AR-01</strain>
    </source>
</reference>
<protein>
    <submittedName>
        <fullName evidence="2">Uncharacterized protein</fullName>
    </submittedName>
</protein>
<dbReference type="Proteomes" id="UP000823775">
    <property type="component" value="Unassembled WGS sequence"/>
</dbReference>
<evidence type="ECO:0000256" key="1">
    <source>
        <dbReference type="SAM" id="MobiDB-lite"/>
    </source>
</evidence>
<evidence type="ECO:0000313" key="3">
    <source>
        <dbReference type="Proteomes" id="UP000823775"/>
    </source>
</evidence>
<feature type="region of interest" description="Disordered" evidence="1">
    <location>
        <begin position="30"/>
        <end position="91"/>
    </location>
</feature>
<sequence length="91" mass="10355">TSGSSLGGRLAILAIPRPFKRQFRDKWYQSIAHGKPRRGRSFIPRRQTVAMSPKRSPSQSVRDKSRGRDPSLHRPRRTYPRGTGLFGPRTA</sequence>